<sequence length="106" mass="11786">MWVRAISNIMTEHSRQQDPAEALRRALSEHTNQIQVHDSSLRSLTEQQSLTNQELEHIATMLQQTLGTSSTTPADDSTAFPESLLSSHFHDVTSPNPEKFSGEVGN</sequence>
<reference evidence="2 3" key="1">
    <citation type="submission" date="2021-06" db="EMBL/GenBank/DDBJ databases">
        <authorList>
            <person name="Palmer J.M."/>
        </authorList>
    </citation>
    <scope>NUCLEOTIDE SEQUENCE [LARGE SCALE GENOMIC DNA]</scope>
    <source>
        <strain evidence="2 3">AS_MEX2019</strain>
        <tissue evidence="2">Muscle</tissue>
    </source>
</reference>
<feature type="region of interest" description="Disordered" evidence="1">
    <location>
        <begin position="1"/>
        <end position="23"/>
    </location>
</feature>
<name>A0ABV0ZTD5_9TELE</name>
<dbReference type="Proteomes" id="UP001469553">
    <property type="component" value="Unassembled WGS sequence"/>
</dbReference>
<accession>A0ABV0ZTD5</accession>
<evidence type="ECO:0000256" key="1">
    <source>
        <dbReference type="SAM" id="MobiDB-lite"/>
    </source>
</evidence>
<gene>
    <name evidence="2" type="ORF">AMECASPLE_039505</name>
</gene>
<organism evidence="2 3">
    <name type="scientific">Ameca splendens</name>
    <dbReference type="NCBI Taxonomy" id="208324"/>
    <lineage>
        <taxon>Eukaryota</taxon>
        <taxon>Metazoa</taxon>
        <taxon>Chordata</taxon>
        <taxon>Craniata</taxon>
        <taxon>Vertebrata</taxon>
        <taxon>Euteleostomi</taxon>
        <taxon>Actinopterygii</taxon>
        <taxon>Neopterygii</taxon>
        <taxon>Teleostei</taxon>
        <taxon>Neoteleostei</taxon>
        <taxon>Acanthomorphata</taxon>
        <taxon>Ovalentaria</taxon>
        <taxon>Atherinomorphae</taxon>
        <taxon>Cyprinodontiformes</taxon>
        <taxon>Goodeidae</taxon>
        <taxon>Ameca</taxon>
    </lineage>
</organism>
<evidence type="ECO:0000313" key="2">
    <source>
        <dbReference type="EMBL" id="MEQ2309509.1"/>
    </source>
</evidence>
<proteinExistence type="predicted"/>
<feature type="region of interest" description="Disordered" evidence="1">
    <location>
        <begin position="65"/>
        <end position="106"/>
    </location>
</feature>
<comment type="caution">
    <text evidence="2">The sequence shown here is derived from an EMBL/GenBank/DDBJ whole genome shotgun (WGS) entry which is preliminary data.</text>
</comment>
<dbReference type="EMBL" id="JAHRIP010074232">
    <property type="protein sequence ID" value="MEQ2309509.1"/>
    <property type="molecule type" value="Genomic_DNA"/>
</dbReference>
<protein>
    <submittedName>
        <fullName evidence="2">Uncharacterized protein</fullName>
    </submittedName>
</protein>
<keyword evidence="3" id="KW-1185">Reference proteome</keyword>
<evidence type="ECO:0000313" key="3">
    <source>
        <dbReference type="Proteomes" id="UP001469553"/>
    </source>
</evidence>
<feature type="compositionally biased region" description="Basic and acidic residues" evidence="1">
    <location>
        <begin position="12"/>
        <end position="23"/>
    </location>
</feature>
<feature type="compositionally biased region" description="Low complexity" evidence="1">
    <location>
        <begin position="68"/>
        <end position="79"/>
    </location>
</feature>